<dbReference type="InterPro" id="IPR006990">
    <property type="entry name" value="Tweety"/>
</dbReference>
<evidence type="ECO:0000256" key="12">
    <source>
        <dbReference type="ARBA" id="ARBA00023303"/>
    </source>
</evidence>
<dbReference type="Proteomes" id="UP000693970">
    <property type="component" value="Unassembled WGS sequence"/>
</dbReference>
<feature type="transmembrane region" description="Helical" evidence="14">
    <location>
        <begin position="296"/>
        <end position="317"/>
    </location>
</feature>
<sequence length="773" mass="87582">MSNSSSLSNSSCPVVPPNGYALPLETYYNDPSYDIRPIYNTTVAMERIFRWIYRWNKNSDLPYILGGDATRDDEKSYLIGLLWASFALLLFALLWLLLMVCFKWWGPKRVGFFSARRLRPPPPEEPTEALEKREQMYKSQKNAKGGVPFQHNGIALGFDEMGKPTKKKSKTKKFVKGTIQAPKKLVKSTIKAPGKLYNSQKKKFQQTFHKSKKFARINSAGEIDLTNYLDEETETKSSSGMRSVSSPNPPGNNQEGGSVLIMTQDDERAIRDYEVELERYYQICDARNTRLRRIRAATAVCAIGVVTAAVMFVIMGIPTLWESSKVTDTAISMLQQQAQVVQQAVLELQSTYQETSIAVEKFILDVNEFCPNAAEEFCSNVQDSEQRDCDFSTLPQLETELNVMIQYLDGTFELVVRKDVLEQWYFDLLTLDNLLNRATAYYPTTLNWAFWVAVGCNLTLALICVLICIAAMLLYFGHPLPLWLKRHRSFVMVPTFLVLVVLGWIFSSAFIVSSIVGADACINSPDAFMLSLLNRLEGEFSINSVLHDFLKYYVRGCPVESAPKDLDQRVVIMTQLIVPSLQDFRNAMDRIGLSNVQQLCGGADLSIFISKINALETQLCELSQSFLTTRMLLNCPNWVQWYQLGAYEGMCYYASTGFAWAASTQIVMMVLSMIILTLRVSFFELNEVADEGTQCTSNWCCCVQVMPDDEDDDEDESEEEYHTSDVSENHEEEVLEEEEDEDLETEDVGIDVVDDDREEGVGNGRNDREGDVQ</sequence>
<dbReference type="PANTHER" id="PTHR12424">
    <property type="entry name" value="TWEETY-RELATED"/>
    <property type="match status" value="1"/>
</dbReference>
<evidence type="ECO:0000256" key="7">
    <source>
        <dbReference type="ARBA" id="ARBA00023065"/>
    </source>
</evidence>
<gene>
    <name evidence="15" type="ORF">IV203_021240</name>
</gene>
<reference evidence="15" key="1">
    <citation type="journal article" date="2021" name="Sci. Rep.">
        <title>Diploid genomic architecture of Nitzschia inconspicua, an elite biomass production diatom.</title>
        <authorList>
            <person name="Oliver A."/>
            <person name="Podell S."/>
            <person name="Pinowska A."/>
            <person name="Traller J.C."/>
            <person name="Smith S.R."/>
            <person name="McClure R."/>
            <person name="Beliaev A."/>
            <person name="Bohutskyi P."/>
            <person name="Hill E.A."/>
            <person name="Rabines A."/>
            <person name="Zheng H."/>
            <person name="Allen L.Z."/>
            <person name="Kuo A."/>
            <person name="Grigoriev I.V."/>
            <person name="Allen A.E."/>
            <person name="Hazlebeck D."/>
            <person name="Allen E.E."/>
        </authorList>
    </citation>
    <scope>NUCLEOTIDE SEQUENCE</scope>
    <source>
        <strain evidence="15">Hildebrandi</strain>
    </source>
</reference>
<feature type="compositionally biased region" description="Polar residues" evidence="13">
    <location>
        <begin position="236"/>
        <end position="256"/>
    </location>
</feature>
<keyword evidence="10" id="KW-0325">Glycoprotein</keyword>
<proteinExistence type="inferred from homology"/>
<feature type="region of interest" description="Disordered" evidence="13">
    <location>
        <begin position="707"/>
        <end position="773"/>
    </location>
</feature>
<dbReference type="PANTHER" id="PTHR12424:SF19">
    <property type="entry name" value="INTEGRASE ZINC-BINDING DOMAIN-CONTAINING PROTEIN"/>
    <property type="match status" value="1"/>
</dbReference>
<keyword evidence="5 14" id="KW-0812">Transmembrane</keyword>
<evidence type="ECO:0000256" key="9">
    <source>
        <dbReference type="ARBA" id="ARBA00023173"/>
    </source>
</evidence>
<comment type="subcellular location">
    <subcellularLocation>
        <location evidence="1">Cell membrane</location>
        <topology evidence="1">Multi-pass membrane protein</topology>
    </subcellularLocation>
</comment>
<reference evidence="15" key="2">
    <citation type="submission" date="2021-04" db="EMBL/GenBank/DDBJ databases">
        <authorList>
            <person name="Podell S."/>
        </authorList>
    </citation>
    <scope>NUCLEOTIDE SEQUENCE</scope>
    <source>
        <strain evidence="15">Hildebrandi</strain>
    </source>
</reference>
<comment type="caution">
    <text evidence="15">The sequence shown here is derived from an EMBL/GenBank/DDBJ whole genome shotgun (WGS) entry which is preliminary data.</text>
</comment>
<dbReference type="EMBL" id="JAGRRH010000024">
    <property type="protein sequence ID" value="KAG7343295.1"/>
    <property type="molecule type" value="Genomic_DNA"/>
</dbReference>
<feature type="transmembrane region" description="Helical" evidence="14">
    <location>
        <begin position="448"/>
        <end position="477"/>
    </location>
</feature>
<evidence type="ECO:0000256" key="1">
    <source>
        <dbReference type="ARBA" id="ARBA00004651"/>
    </source>
</evidence>
<accession>A0A9K3KGT7</accession>
<evidence type="ECO:0000313" key="16">
    <source>
        <dbReference type="Proteomes" id="UP000693970"/>
    </source>
</evidence>
<feature type="region of interest" description="Disordered" evidence="13">
    <location>
        <begin position="228"/>
        <end position="258"/>
    </location>
</feature>
<evidence type="ECO:0000313" key="15">
    <source>
        <dbReference type="EMBL" id="KAG7343295.1"/>
    </source>
</evidence>
<dbReference type="AlphaFoldDB" id="A0A9K3KGT7"/>
<evidence type="ECO:0000256" key="4">
    <source>
        <dbReference type="ARBA" id="ARBA00022475"/>
    </source>
</evidence>
<keyword evidence="11" id="KW-0868">Chloride</keyword>
<evidence type="ECO:0000256" key="14">
    <source>
        <dbReference type="SAM" id="Phobius"/>
    </source>
</evidence>
<keyword evidence="16" id="KW-1185">Reference proteome</keyword>
<evidence type="ECO:0000256" key="6">
    <source>
        <dbReference type="ARBA" id="ARBA00022989"/>
    </source>
</evidence>
<keyword evidence="8 14" id="KW-0472">Membrane</keyword>
<keyword evidence="7" id="KW-0406">Ion transport</keyword>
<keyword evidence="6 14" id="KW-1133">Transmembrane helix</keyword>
<keyword evidence="9" id="KW-0869">Chloride channel</keyword>
<keyword evidence="3" id="KW-0813">Transport</keyword>
<dbReference type="GO" id="GO:0005254">
    <property type="term" value="F:chloride channel activity"/>
    <property type="evidence" value="ECO:0007669"/>
    <property type="project" value="UniProtKB-KW"/>
</dbReference>
<evidence type="ECO:0000256" key="8">
    <source>
        <dbReference type="ARBA" id="ARBA00023136"/>
    </source>
</evidence>
<name>A0A9K3KGT7_9STRA</name>
<keyword evidence="4" id="KW-1003">Cell membrane</keyword>
<evidence type="ECO:0000256" key="2">
    <source>
        <dbReference type="ARBA" id="ARBA00009849"/>
    </source>
</evidence>
<evidence type="ECO:0000256" key="5">
    <source>
        <dbReference type="ARBA" id="ARBA00022692"/>
    </source>
</evidence>
<feature type="compositionally biased region" description="Basic and acidic residues" evidence="13">
    <location>
        <begin position="720"/>
        <end position="729"/>
    </location>
</feature>
<evidence type="ECO:0000256" key="3">
    <source>
        <dbReference type="ARBA" id="ARBA00022448"/>
    </source>
</evidence>
<evidence type="ECO:0000256" key="13">
    <source>
        <dbReference type="SAM" id="MobiDB-lite"/>
    </source>
</evidence>
<comment type="similarity">
    <text evidence="2">Belongs to the tweety family.</text>
</comment>
<organism evidence="15 16">
    <name type="scientific">Nitzschia inconspicua</name>
    <dbReference type="NCBI Taxonomy" id="303405"/>
    <lineage>
        <taxon>Eukaryota</taxon>
        <taxon>Sar</taxon>
        <taxon>Stramenopiles</taxon>
        <taxon>Ochrophyta</taxon>
        <taxon>Bacillariophyta</taxon>
        <taxon>Bacillariophyceae</taxon>
        <taxon>Bacillariophycidae</taxon>
        <taxon>Bacillariales</taxon>
        <taxon>Bacillariaceae</taxon>
        <taxon>Nitzschia</taxon>
    </lineage>
</organism>
<keyword evidence="12" id="KW-0407">Ion channel</keyword>
<dbReference type="GO" id="GO:0034707">
    <property type="term" value="C:chloride channel complex"/>
    <property type="evidence" value="ECO:0007669"/>
    <property type="project" value="UniProtKB-KW"/>
</dbReference>
<dbReference type="GO" id="GO:0005886">
    <property type="term" value="C:plasma membrane"/>
    <property type="evidence" value="ECO:0007669"/>
    <property type="project" value="UniProtKB-SubCell"/>
</dbReference>
<feature type="transmembrane region" description="Helical" evidence="14">
    <location>
        <begin position="489"/>
        <end position="512"/>
    </location>
</feature>
<feature type="compositionally biased region" description="Acidic residues" evidence="13">
    <location>
        <begin position="730"/>
        <end position="758"/>
    </location>
</feature>
<evidence type="ECO:0000256" key="10">
    <source>
        <dbReference type="ARBA" id="ARBA00023180"/>
    </source>
</evidence>
<protein>
    <submittedName>
        <fullName evidence="15">Uncharacterized protein</fullName>
    </submittedName>
</protein>
<evidence type="ECO:0000256" key="11">
    <source>
        <dbReference type="ARBA" id="ARBA00023214"/>
    </source>
</evidence>
<feature type="compositionally biased region" description="Acidic residues" evidence="13">
    <location>
        <begin position="707"/>
        <end position="719"/>
    </location>
</feature>
<feature type="transmembrane region" description="Helical" evidence="14">
    <location>
        <begin position="77"/>
        <end position="102"/>
    </location>
</feature>